<feature type="region of interest" description="Disordered" evidence="1">
    <location>
        <begin position="1"/>
        <end position="45"/>
    </location>
</feature>
<evidence type="ECO:0000313" key="3">
    <source>
        <dbReference type="Proteomes" id="UP001055167"/>
    </source>
</evidence>
<gene>
    <name evidence="2" type="ORF">OPKNFCMD_4732</name>
</gene>
<dbReference type="Proteomes" id="UP001055167">
    <property type="component" value="Unassembled WGS sequence"/>
</dbReference>
<reference evidence="2" key="2">
    <citation type="submission" date="2021-08" db="EMBL/GenBank/DDBJ databases">
        <authorList>
            <person name="Tani A."/>
            <person name="Ola A."/>
            <person name="Ogura Y."/>
            <person name="Katsura K."/>
            <person name="Hayashi T."/>
        </authorList>
    </citation>
    <scope>NUCLEOTIDE SEQUENCE</scope>
    <source>
        <strain evidence="2">KCTC 52305</strain>
    </source>
</reference>
<dbReference type="EMBL" id="BPQH01000016">
    <property type="protein sequence ID" value="GJD51973.1"/>
    <property type="molecule type" value="Genomic_DNA"/>
</dbReference>
<reference evidence="2" key="1">
    <citation type="journal article" date="2021" name="Front. Microbiol.">
        <title>Comprehensive Comparative Genomics and Phenotyping of Methylobacterium Species.</title>
        <authorList>
            <person name="Alessa O."/>
            <person name="Ogura Y."/>
            <person name="Fujitani Y."/>
            <person name="Takami H."/>
            <person name="Hayashi T."/>
            <person name="Sahin N."/>
            <person name="Tani A."/>
        </authorList>
    </citation>
    <scope>NUCLEOTIDE SEQUENCE</scope>
    <source>
        <strain evidence="2">KCTC 52305</strain>
    </source>
</reference>
<keyword evidence="3" id="KW-1185">Reference proteome</keyword>
<evidence type="ECO:0000313" key="2">
    <source>
        <dbReference type="EMBL" id="GJD51973.1"/>
    </source>
</evidence>
<accession>A0ABQ4R2Y0</accession>
<feature type="compositionally biased region" description="Basic and acidic residues" evidence="1">
    <location>
        <begin position="1"/>
        <end position="15"/>
    </location>
</feature>
<protein>
    <submittedName>
        <fullName evidence="2">Uncharacterized protein</fullName>
    </submittedName>
</protein>
<comment type="caution">
    <text evidence="2">The sequence shown here is derived from an EMBL/GenBank/DDBJ whole genome shotgun (WGS) entry which is preliminary data.</text>
</comment>
<organism evidence="2 3">
    <name type="scientific">Methylobacterium crusticola</name>
    <dbReference type="NCBI Taxonomy" id="1697972"/>
    <lineage>
        <taxon>Bacteria</taxon>
        <taxon>Pseudomonadati</taxon>
        <taxon>Pseudomonadota</taxon>
        <taxon>Alphaproteobacteria</taxon>
        <taxon>Hyphomicrobiales</taxon>
        <taxon>Methylobacteriaceae</taxon>
        <taxon>Methylobacterium</taxon>
    </lineage>
</organism>
<proteinExistence type="predicted"/>
<evidence type="ECO:0000256" key="1">
    <source>
        <dbReference type="SAM" id="MobiDB-lite"/>
    </source>
</evidence>
<sequence length="95" mass="9547">MPAEHPGRRENADRPRRQRSAARPLRGGAVDPPNPAPPGIAAPATPGVCEMRAAAEEADGGDAGTMAAVSIAIETARAVVLDCRSAASGRPSAAP</sequence>
<name>A0ABQ4R2Y0_9HYPH</name>